<evidence type="ECO:0000313" key="3">
    <source>
        <dbReference type="EMBL" id="SDM92177.1"/>
    </source>
</evidence>
<dbReference type="Proteomes" id="UP000182146">
    <property type="component" value="Unassembled WGS sequence"/>
</dbReference>
<dbReference type="RefSeq" id="WP_052446535.1">
    <property type="nucleotide sequence ID" value="NZ_FNGU01000013.1"/>
</dbReference>
<gene>
    <name evidence="3" type="ORF">SAMN05660860_03391</name>
</gene>
<dbReference type="AlphaFoldDB" id="A0A1G9X660"/>
<reference evidence="3 4" key="1">
    <citation type="submission" date="2016-10" db="EMBL/GenBank/DDBJ databases">
        <authorList>
            <person name="de Groot N.N."/>
        </authorList>
    </citation>
    <scope>NUCLEOTIDE SEQUENCE [LARGE SCALE GENOMIC DNA]</scope>
    <source>
        <strain evidence="3 4">DSM 17813</strain>
    </source>
</reference>
<dbReference type="InterPro" id="IPR001296">
    <property type="entry name" value="Glyco_trans_1"/>
</dbReference>
<feature type="domain" description="Glycosyl transferase family 1" evidence="2">
    <location>
        <begin position="197"/>
        <end position="355"/>
    </location>
</feature>
<dbReference type="Gene3D" id="3.40.50.2000">
    <property type="entry name" value="Glycogen Phosphorylase B"/>
    <property type="match status" value="1"/>
</dbReference>
<evidence type="ECO:0000256" key="1">
    <source>
        <dbReference type="ARBA" id="ARBA00022679"/>
    </source>
</evidence>
<evidence type="ECO:0000259" key="2">
    <source>
        <dbReference type="Pfam" id="PF00534"/>
    </source>
</evidence>
<dbReference type="GO" id="GO:0016757">
    <property type="term" value="F:glycosyltransferase activity"/>
    <property type="evidence" value="ECO:0007669"/>
    <property type="project" value="InterPro"/>
</dbReference>
<dbReference type="SUPFAM" id="SSF53756">
    <property type="entry name" value="UDP-Glycosyltransferase/glycogen phosphorylase"/>
    <property type="match status" value="1"/>
</dbReference>
<organism evidence="3 4">
    <name type="scientific">Geoalkalibacter ferrihydriticus</name>
    <dbReference type="NCBI Taxonomy" id="392333"/>
    <lineage>
        <taxon>Bacteria</taxon>
        <taxon>Pseudomonadati</taxon>
        <taxon>Thermodesulfobacteriota</taxon>
        <taxon>Desulfuromonadia</taxon>
        <taxon>Desulfuromonadales</taxon>
        <taxon>Geoalkalibacteraceae</taxon>
        <taxon>Geoalkalibacter</taxon>
    </lineage>
</organism>
<keyword evidence="1 3" id="KW-0808">Transferase</keyword>
<dbReference type="PANTHER" id="PTHR46401">
    <property type="entry name" value="GLYCOSYLTRANSFERASE WBBK-RELATED"/>
    <property type="match status" value="1"/>
</dbReference>
<protein>
    <submittedName>
        <fullName evidence="3">Glycosyltransferase involved in cell wall bisynthesis</fullName>
    </submittedName>
</protein>
<dbReference type="STRING" id="392333.SAMN05660860_03391"/>
<accession>A0A1G9X660</accession>
<sequence>MKVLVFVEYYLPGYKSGGPIRTISSIVETAGSDFQFRIVTKDRDSGEDESYPSVFPDSWNQVGLAKVFYLSPKRQTLRGVYDVLREDSFGVLYLNSFFNPGFTLRPFLANIFFFRKPTILCPRGEFSPGALGIKSPKKKLYIWLFRFLGFHKKIIWQATTAEEAALIQDVFGTGIQIKIAQNISLPSLSSGDFLPKSSPLKVVFLSRVSEKKNLMGALQSFASVQTGVRFDVYGPTSRAEDIAYLKECQRVASALPKNIDVRFCSEIHHDDVATTLSRYDLFFLPTLGENFGHAILEALAAGLPILIGNTTPWRNLEEAGVGWDIDPYDHAAFADAIESVAKLSPEDHLYMRKKALAYATGYVENSEAVEQTKALFQFALNSSEQK</sequence>
<proteinExistence type="predicted"/>
<dbReference type="Pfam" id="PF00534">
    <property type="entry name" value="Glycos_transf_1"/>
    <property type="match status" value="1"/>
</dbReference>
<dbReference type="PANTHER" id="PTHR46401:SF2">
    <property type="entry name" value="GLYCOSYLTRANSFERASE WBBK-RELATED"/>
    <property type="match status" value="1"/>
</dbReference>
<name>A0A1G9X660_9BACT</name>
<dbReference type="GO" id="GO:0009103">
    <property type="term" value="P:lipopolysaccharide biosynthetic process"/>
    <property type="evidence" value="ECO:0007669"/>
    <property type="project" value="TreeGrafter"/>
</dbReference>
<dbReference type="EMBL" id="FNGU01000013">
    <property type="protein sequence ID" value="SDM92177.1"/>
    <property type="molecule type" value="Genomic_DNA"/>
</dbReference>
<dbReference type="OrthoDB" id="9790710at2"/>
<evidence type="ECO:0000313" key="4">
    <source>
        <dbReference type="Proteomes" id="UP000182146"/>
    </source>
</evidence>